<dbReference type="AlphaFoldDB" id="A0A318ZZA8"/>
<protein>
    <submittedName>
        <fullName evidence="1">Uncharacterized protein</fullName>
    </submittedName>
</protein>
<dbReference type="OrthoDB" id="15189at2759"/>
<name>A0A318ZZA8_9EURO</name>
<reference evidence="1 2" key="1">
    <citation type="submission" date="2016-12" db="EMBL/GenBank/DDBJ databases">
        <title>The genomes of Aspergillus section Nigri reveals drivers in fungal speciation.</title>
        <authorList>
            <consortium name="DOE Joint Genome Institute"/>
            <person name="Vesth T.C."/>
            <person name="Nybo J."/>
            <person name="Theobald S."/>
            <person name="Brandl J."/>
            <person name="Frisvad J.C."/>
            <person name="Nielsen K.F."/>
            <person name="Lyhne E.K."/>
            <person name="Kogle M.E."/>
            <person name="Kuo A."/>
            <person name="Riley R."/>
            <person name="Clum A."/>
            <person name="Nolan M."/>
            <person name="Lipzen A."/>
            <person name="Salamov A."/>
            <person name="Henrissat B."/>
            <person name="Wiebenga A."/>
            <person name="De Vries R.P."/>
            <person name="Grigoriev I.V."/>
            <person name="Mortensen U.H."/>
            <person name="Andersen M.R."/>
            <person name="Baker S.E."/>
        </authorList>
    </citation>
    <scope>NUCLEOTIDE SEQUENCE [LARGE SCALE GENOMIC DNA]</scope>
    <source>
        <strain evidence="1 2">JOP 1030-1</strain>
    </source>
</reference>
<organism evidence="1 2">
    <name type="scientific">Aspergillus saccharolyticus JOP 1030-1</name>
    <dbReference type="NCBI Taxonomy" id="1450539"/>
    <lineage>
        <taxon>Eukaryota</taxon>
        <taxon>Fungi</taxon>
        <taxon>Dikarya</taxon>
        <taxon>Ascomycota</taxon>
        <taxon>Pezizomycotina</taxon>
        <taxon>Eurotiomycetes</taxon>
        <taxon>Eurotiomycetidae</taxon>
        <taxon>Eurotiales</taxon>
        <taxon>Aspergillaceae</taxon>
        <taxon>Aspergillus</taxon>
        <taxon>Aspergillus subgen. Circumdati</taxon>
    </lineage>
</organism>
<dbReference type="Gene3D" id="2.40.70.10">
    <property type="entry name" value="Acid Proteases"/>
    <property type="match status" value="1"/>
</dbReference>
<proteinExistence type="predicted"/>
<dbReference type="InterPro" id="IPR021109">
    <property type="entry name" value="Peptidase_aspartic_dom_sf"/>
</dbReference>
<dbReference type="STRING" id="1450539.A0A318ZZA8"/>
<evidence type="ECO:0000313" key="2">
    <source>
        <dbReference type="Proteomes" id="UP000248349"/>
    </source>
</evidence>
<dbReference type="EMBL" id="KZ821278">
    <property type="protein sequence ID" value="PYH40692.1"/>
    <property type="molecule type" value="Genomic_DNA"/>
</dbReference>
<gene>
    <name evidence="1" type="ORF">BP01DRAFT_395649</name>
</gene>
<dbReference type="RefSeq" id="XP_025426674.1">
    <property type="nucleotide sequence ID" value="XM_025578407.1"/>
</dbReference>
<dbReference type="GeneID" id="37079636"/>
<accession>A0A318ZZA8</accession>
<sequence length="180" mass="19469">MALERARYVTGTLYNDPFTYGRWTIDQTLGAADGTPLIPGDGIVGFAGGEVAQFPHGAPPFFHSLCLQGLVSSCRFGIVLGSHSTGTQVGVGRAGLLSVGRHSHGLLGRRARQRHPSHEGRAPLVFGVPPSRMIYRGRFWQLFSEACILTTMSKCDRGGGRFQDSVCLCDSQQLTLGHRK</sequence>
<dbReference type="SUPFAM" id="SSF50630">
    <property type="entry name" value="Acid proteases"/>
    <property type="match status" value="1"/>
</dbReference>
<dbReference type="Proteomes" id="UP000248349">
    <property type="component" value="Unassembled WGS sequence"/>
</dbReference>
<keyword evidence="2" id="KW-1185">Reference proteome</keyword>
<evidence type="ECO:0000313" key="1">
    <source>
        <dbReference type="EMBL" id="PYH40692.1"/>
    </source>
</evidence>